<dbReference type="Pfam" id="PF07589">
    <property type="entry name" value="PEP-CTERM"/>
    <property type="match status" value="1"/>
</dbReference>
<dbReference type="RefSeq" id="WP_161045487.1">
    <property type="nucleotide sequence ID" value="NZ_WWCS01000007.1"/>
</dbReference>
<accession>A0ABW9WH86</accession>
<proteinExistence type="predicted"/>
<evidence type="ECO:0000313" key="3">
    <source>
        <dbReference type="EMBL" id="MYN40434.1"/>
    </source>
</evidence>
<comment type="caution">
    <text evidence="3">The sequence shown here is derived from an EMBL/GenBank/DDBJ whole genome shotgun (WGS) entry which is preliminary data.</text>
</comment>
<dbReference type="Gene3D" id="2.60.120.200">
    <property type="match status" value="1"/>
</dbReference>
<dbReference type="NCBIfam" id="TIGR02595">
    <property type="entry name" value="PEP_CTERM"/>
    <property type="match status" value="1"/>
</dbReference>
<organism evidence="3 4">
    <name type="scientific">Duganella margarita</name>
    <dbReference type="NCBI Taxonomy" id="2692170"/>
    <lineage>
        <taxon>Bacteria</taxon>
        <taxon>Pseudomonadati</taxon>
        <taxon>Pseudomonadota</taxon>
        <taxon>Betaproteobacteria</taxon>
        <taxon>Burkholderiales</taxon>
        <taxon>Oxalobacteraceae</taxon>
        <taxon>Telluria group</taxon>
        <taxon>Duganella</taxon>
    </lineage>
</organism>
<dbReference type="EMBL" id="WWCS01000007">
    <property type="protein sequence ID" value="MYN40434.1"/>
    <property type="molecule type" value="Genomic_DNA"/>
</dbReference>
<gene>
    <name evidence="3" type="ORF">GTP55_13735</name>
</gene>
<feature type="domain" description="Ice-binding protein C-terminal" evidence="2">
    <location>
        <begin position="192"/>
        <end position="214"/>
    </location>
</feature>
<feature type="signal peptide" evidence="1">
    <location>
        <begin position="1"/>
        <end position="21"/>
    </location>
</feature>
<evidence type="ECO:0000256" key="1">
    <source>
        <dbReference type="SAM" id="SignalP"/>
    </source>
</evidence>
<dbReference type="NCBIfam" id="NF047450">
    <property type="entry name" value="post-PEP-CTERM_1"/>
    <property type="match status" value="1"/>
</dbReference>
<keyword evidence="4" id="KW-1185">Reference proteome</keyword>
<name>A0ABW9WH86_9BURK</name>
<dbReference type="NCBIfam" id="NF038128">
    <property type="entry name" value="choice_anch_J"/>
    <property type="match status" value="1"/>
</dbReference>
<dbReference type="InterPro" id="IPR013424">
    <property type="entry name" value="Ice-binding_C"/>
</dbReference>
<feature type="chain" id="PRO_5047464836" evidence="1">
    <location>
        <begin position="22"/>
        <end position="347"/>
    </location>
</feature>
<evidence type="ECO:0000313" key="4">
    <source>
        <dbReference type="Proteomes" id="UP000466332"/>
    </source>
</evidence>
<sequence>MKPINHLAGLLLAAASCSAVAVPLLGEGFDDIRTLPANGWVLINNSAPPGSTNWFQGNPGFFPAAAGPADSYIAANFNNAAFGGEVSNWLLTPEVKLYNGESLNFSLRLLGEGALDRVEVYFSTSGAGTDVGNSFSLLTAFEADLDTGWQQRAVLVDGLTGPASGRFGFRYVVDDTSLNGNYIGIDSVSINAIPEPSTVALMCFAAMALRFRKRWCRRWLFTGGMASLTLAAHAAAPDQDGVMRFPHVQVATQPSAPAAPSGAGLMAYKDPVTGKLTSPNPEQAALLTSAMRAAAPLARQAPPQVARARHGGVRLMLDERHDRFAVARKAADGSITETCEPAPGEQK</sequence>
<protein>
    <submittedName>
        <fullName evidence="3">PEP-CTERM sorting domain-containing protein</fullName>
    </submittedName>
</protein>
<keyword evidence="1" id="KW-0732">Signal</keyword>
<dbReference type="PROSITE" id="PS51257">
    <property type="entry name" value="PROKAR_LIPOPROTEIN"/>
    <property type="match status" value="1"/>
</dbReference>
<dbReference type="Proteomes" id="UP000466332">
    <property type="component" value="Unassembled WGS sequence"/>
</dbReference>
<evidence type="ECO:0000259" key="2">
    <source>
        <dbReference type="Pfam" id="PF07589"/>
    </source>
</evidence>
<reference evidence="3 4" key="1">
    <citation type="submission" date="2019-12" db="EMBL/GenBank/DDBJ databases">
        <title>Novel species isolated from a subtropical stream in China.</title>
        <authorList>
            <person name="Lu H."/>
        </authorList>
    </citation>
    <scope>NUCLEOTIDE SEQUENCE [LARGE SCALE GENOMIC DNA]</scope>
    <source>
        <strain evidence="3 4">FT109W</strain>
    </source>
</reference>